<reference evidence="2" key="2">
    <citation type="submission" date="2022-04" db="EMBL/GenBank/DDBJ databases">
        <title>Complete Genome Sequence of Flavobacterium sediminilitoris YSM-43, Isolated from a Tidal Sediment.</title>
        <authorList>
            <person name="Lee P.A."/>
        </authorList>
    </citation>
    <scope>NUCLEOTIDE SEQUENCE</scope>
    <source>
        <strain evidence="2">YSM-43</strain>
    </source>
</reference>
<dbReference type="InterPro" id="IPR022217">
    <property type="entry name" value="Prot_inh_I10_marinostatin"/>
</dbReference>
<protein>
    <submittedName>
        <fullName evidence="2">Microviridin/marinostatin family tricyclic proteinase inhibitor</fullName>
    </submittedName>
</protein>
<name>A0ABY4HRM9_9FLAO</name>
<dbReference type="Pfam" id="PF12559">
    <property type="entry name" value="Inhibitor_I10"/>
    <property type="match status" value="1"/>
</dbReference>
<sequence>MKNQNLKKPFFANFLESQLTKEESNEVQGGAKVTSILEDVAHTLKYPSDSDDDTTTPLSDQVHTMKHPSDSDDGGPVDLL</sequence>
<evidence type="ECO:0000256" key="1">
    <source>
        <dbReference type="SAM" id="MobiDB-lite"/>
    </source>
</evidence>
<feature type="region of interest" description="Disordered" evidence="1">
    <location>
        <begin position="45"/>
        <end position="80"/>
    </location>
</feature>
<evidence type="ECO:0000313" key="3">
    <source>
        <dbReference type="Proteomes" id="UP000830454"/>
    </source>
</evidence>
<dbReference type="Proteomes" id="UP000830454">
    <property type="component" value="Chromosome"/>
</dbReference>
<dbReference type="RefSeq" id="WP_045968517.1">
    <property type="nucleotide sequence ID" value="NZ_CP090145.1"/>
</dbReference>
<dbReference type="NCBIfam" id="NF033738">
    <property type="entry name" value="microvirid_RiPP"/>
    <property type="match status" value="1"/>
</dbReference>
<gene>
    <name evidence="2" type="ORF">LXD69_01230</name>
</gene>
<reference evidence="2" key="1">
    <citation type="submission" date="2021-12" db="EMBL/GenBank/DDBJ databases">
        <authorList>
            <person name="Cha I.-T."/>
            <person name="Lee K.-E."/>
            <person name="Park S.-J."/>
        </authorList>
    </citation>
    <scope>NUCLEOTIDE SEQUENCE</scope>
    <source>
        <strain evidence="2">YSM-43</strain>
    </source>
</reference>
<proteinExistence type="predicted"/>
<feature type="compositionally biased region" description="Acidic residues" evidence="1">
    <location>
        <begin position="71"/>
        <end position="80"/>
    </location>
</feature>
<keyword evidence="3" id="KW-1185">Reference proteome</keyword>
<accession>A0ABY4HRM9</accession>
<organism evidence="2 3">
    <name type="scientific">Flavobacterium sediminilitoris</name>
    <dbReference type="NCBI Taxonomy" id="2024526"/>
    <lineage>
        <taxon>Bacteria</taxon>
        <taxon>Pseudomonadati</taxon>
        <taxon>Bacteroidota</taxon>
        <taxon>Flavobacteriia</taxon>
        <taxon>Flavobacteriales</taxon>
        <taxon>Flavobacteriaceae</taxon>
        <taxon>Flavobacterium</taxon>
    </lineage>
</organism>
<dbReference type="EMBL" id="CP090145">
    <property type="protein sequence ID" value="UOX34149.1"/>
    <property type="molecule type" value="Genomic_DNA"/>
</dbReference>
<evidence type="ECO:0000313" key="2">
    <source>
        <dbReference type="EMBL" id="UOX34149.1"/>
    </source>
</evidence>